<organism evidence="7 8">
    <name type="scientific">Variovorax boronicumulans</name>
    <dbReference type="NCBI Taxonomy" id="436515"/>
    <lineage>
        <taxon>Bacteria</taxon>
        <taxon>Pseudomonadati</taxon>
        <taxon>Pseudomonadota</taxon>
        <taxon>Betaproteobacteria</taxon>
        <taxon>Burkholderiales</taxon>
        <taxon>Comamonadaceae</taxon>
        <taxon>Variovorax</taxon>
    </lineage>
</organism>
<name>A0AAW8DYB7_9BURK</name>
<keyword evidence="3 6" id="KW-1133">Transmembrane helix</keyword>
<evidence type="ECO:0000256" key="3">
    <source>
        <dbReference type="ARBA" id="ARBA00022989"/>
    </source>
</evidence>
<comment type="subcellular location">
    <subcellularLocation>
        <location evidence="1">Membrane</location>
        <topology evidence="1">Multi-pass membrane protein</topology>
    </subcellularLocation>
</comment>
<feature type="transmembrane region" description="Helical" evidence="6">
    <location>
        <begin position="62"/>
        <end position="78"/>
    </location>
</feature>
<feature type="region of interest" description="Disordered" evidence="5">
    <location>
        <begin position="274"/>
        <end position="294"/>
    </location>
</feature>
<dbReference type="PANTHER" id="PTHR16950">
    <property type="entry name" value="ZINC TRANSPORTER SLC39A7 HISTIDINE-RICH MEMBRANE PROTEIN KE4"/>
    <property type="match status" value="1"/>
</dbReference>
<evidence type="ECO:0000313" key="7">
    <source>
        <dbReference type="EMBL" id="MDP9924517.1"/>
    </source>
</evidence>
<keyword evidence="2 6" id="KW-0812">Transmembrane</keyword>
<dbReference type="InterPro" id="IPR003689">
    <property type="entry name" value="ZIP"/>
</dbReference>
<dbReference type="GO" id="GO:0046873">
    <property type="term" value="F:metal ion transmembrane transporter activity"/>
    <property type="evidence" value="ECO:0007669"/>
    <property type="project" value="InterPro"/>
</dbReference>
<feature type="compositionally biased region" description="Basic residues" evidence="5">
    <location>
        <begin position="111"/>
        <end position="121"/>
    </location>
</feature>
<evidence type="ECO:0000256" key="1">
    <source>
        <dbReference type="ARBA" id="ARBA00004141"/>
    </source>
</evidence>
<evidence type="ECO:0000256" key="4">
    <source>
        <dbReference type="ARBA" id="ARBA00023136"/>
    </source>
</evidence>
<dbReference type="EMBL" id="JAUSRR010000005">
    <property type="protein sequence ID" value="MDP9924517.1"/>
    <property type="molecule type" value="Genomic_DNA"/>
</dbReference>
<feature type="compositionally biased region" description="Basic and acidic residues" evidence="5">
    <location>
        <begin position="100"/>
        <end position="110"/>
    </location>
</feature>
<reference evidence="7" key="1">
    <citation type="submission" date="2023-07" db="EMBL/GenBank/DDBJ databases">
        <title>Sorghum-associated microbial communities from plants grown in Nebraska, USA.</title>
        <authorList>
            <person name="Schachtman D."/>
        </authorList>
    </citation>
    <scope>NUCLEOTIDE SEQUENCE</scope>
    <source>
        <strain evidence="7">DS2795</strain>
    </source>
</reference>
<dbReference type="Pfam" id="PF02535">
    <property type="entry name" value="Zip"/>
    <property type="match status" value="1"/>
</dbReference>
<dbReference type="GO" id="GO:0016020">
    <property type="term" value="C:membrane"/>
    <property type="evidence" value="ECO:0007669"/>
    <property type="project" value="UniProtKB-SubCell"/>
</dbReference>
<feature type="transmembrane region" description="Helical" evidence="6">
    <location>
        <begin position="217"/>
        <end position="238"/>
    </location>
</feature>
<dbReference type="AlphaFoldDB" id="A0AAW8DYB7"/>
<evidence type="ECO:0000256" key="2">
    <source>
        <dbReference type="ARBA" id="ARBA00022692"/>
    </source>
</evidence>
<sequence>MATLVAGIGSVWLAALLLRVGVRSGGGGVNPQHLLSLAAGALLATAFMHLLPEAFESRIEPALLFAVLLFGLVFFFLLDKAELWHHGHEHHHGDAAPAKEGAHDHHDHDHHGHSHAHHHHAPPTGGGGWAVLTGDSVHCFGDGILIASAFVADIRLGLVAALAVLAHEVPHHIGDLVVLRQSSANSRAALVKVSLAGTMTMLGGIAGWWLVDQLHGWLPYFLVLAGSSFVYVALADLIPQLQKRLPARQTAAQIAWLAAGILLVTLVSRLAHGEHGHEHGHDEGHGEHGHVHKD</sequence>
<gene>
    <name evidence="7" type="ORF">J2W25_003549</name>
</gene>
<dbReference type="PANTHER" id="PTHR16950:SF16">
    <property type="entry name" value="ZINC TRANSPORTER ZIP13"/>
    <property type="match status" value="1"/>
</dbReference>
<comment type="caution">
    <text evidence="7">The sequence shown here is derived from an EMBL/GenBank/DDBJ whole genome shotgun (WGS) entry which is preliminary data.</text>
</comment>
<feature type="region of interest" description="Disordered" evidence="5">
    <location>
        <begin position="90"/>
        <end position="123"/>
    </location>
</feature>
<feature type="transmembrane region" description="Helical" evidence="6">
    <location>
        <begin position="188"/>
        <end position="211"/>
    </location>
</feature>
<evidence type="ECO:0000313" key="8">
    <source>
        <dbReference type="Proteomes" id="UP001244295"/>
    </source>
</evidence>
<dbReference type="Proteomes" id="UP001244295">
    <property type="component" value="Unassembled WGS sequence"/>
</dbReference>
<feature type="transmembrane region" description="Helical" evidence="6">
    <location>
        <begin position="250"/>
        <end position="271"/>
    </location>
</feature>
<evidence type="ECO:0000256" key="5">
    <source>
        <dbReference type="SAM" id="MobiDB-lite"/>
    </source>
</evidence>
<accession>A0AAW8DYB7</accession>
<proteinExistence type="predicted"/>
<protein>
    <submittedName>
        <fullName evidence="7">Zinc and cadmium transporter</fullName>
    </submittedName>
</protein>
<feature type="transmembrane region" description="Helical" evidence="6">
    <location>
        <begin position="33"/>
        <end position="50"/>
    </location>
</feature>
<keyword evidence="4 6" id="KW-0472">Membrane</keyword>
<evidence type="ECO:0000256" key="6">
    <source>
        <dbReference type="SAM" id="Phobius"/>
    </source>
</evidence>